<dbReference type="AlphaFoldDB" id="A0A7D7R487"/>
<dbReference type="Pfam" id="PF01557">
    <property type="entry name" value="FAA_hydrolase"/>
    <property type="match status" value="1"/>
</dbReference>
<organism evidence="3 4">
    <name type="scientific">Gordonia jinghuaiqii</name>
    <dbReference type="NCBI Taxonomy" id="2758710"/>
    <lineage>
        <taxon>Bacteria</taxon>
        <taxon>Bacillati</taxon>
        <taxon>Actinomycetota</taxon>
        <taxon>Actinomycetes</taxon>
        <taxon>Mycobacteriales</taxon>
        <taxon>Gordoniaceae</taxon>
        <taxon>Gordonia</taxon>
    </lineage>
</organism>
<dbReference type="PANTHER" id="PTHR11820:SF112">
    <property type="entry name" value="FUMARYLACETOACETATE HYDROLASE FAMILY PROTEIN (AFU_ORTHOLOGUE AFUA_1G02370)-RELATED"/>
    <property type="match status" value="1"/>
</dbReference>
<sequence>MKLITLDLGGTTVAARVDGDSYVEITGHRDVGSLLAHEEWRSIAAAADGARHAAGGVRRAMLGASPSKIMCVGLNYRGHIEEMGRELPEYPTVFAKFPDTLCGPDDPVIAVKDDPALDWEGELVVVIGKTVYREGEAAAAAAIAGYTIANDISMRSWQYRSQEWLQGKIWARSTPVGPVLVTPDEFDTSTAVLRTTVNGEVMQSHAVADLLFSPARLVSYLSTMVPLRPGDLILTGTPGGVGRAMTPPRYLTAGDTVEVSIDGIGSLRNEVVAESPQHVADLRRVLLRV</sequence>
<dbReference type="SUPFAM" id="SSF56529">
    <property type="entry name" value="FAH"/>
    <property type="match status" value="1"/>
</dbReference>
<keyword evidence="1" id="KW-0479">Metal-binding</keyword>
<keyword evidence="3" id="KW-0378">Hydrolase</keyword>
<name>A0A7D7R487_9ACTN</name>
<accession>A0A7D7R487</accession>
<dbReference type="InterPro" id="IPR011234">
    <property type="entry name" value="Fumarylacetoacetase-like_C"/>
</dbReference>
<dbReference type="GO" id="GO:0016853">
    <property type="term" value="F:isomerase activity"/>
    <property type="evidence" value="ECO:0007669"/>
    <property type="project" value="UniProtKB-ARBA"/>
</dbReference>
<evidence type="ECO:0000256" key="1">
    <source>
        <dbReference type="ARBA" id="ARBA00022723"/>
    </source>
</evidence>
<dbReference type="GO" id="GO:0046872">
    <property type="term" value="F:metal ion binding"/>
    <property type="evidence" value="ECO:0007669"/>
    <property type="project" value="UniProtKB-KW"/>
</dbReference>
<evidence type="ECO:0000259" key="2">
    <source>
        <dbReference type="Pfam" id="PF01557"/>
    </source>
</evidence>
<dbReference type="KEGG" id="gji:H1R19_06660"/>
<dbReference type="Gene3D" id="3.90.850.10">
    <property type="entry name" value="Fumarylacetoacetase-like, C-terminal domain"/>
    <property type="match status" value="1"/>
</dbReference>
<dbReference type="InterPro" id="IPR036663">
    <property type="entry name" value="Fumarylacetoacetase_C_sf"/>
</dbReference>
<dbReference type="FunFam" id="3.90.850.10:FF:000002">
    <property type="entry name" value="2-hydroxyhepta-2,4-diene-1,7-dioate isomerase"/>
    <property type="match status" value="1"/>
</dbReference>
<gene>
    <name evidence="3" type="ORF">H1R19_06660</name>
</gene>
<dbReference type="PANTHER" id="PTHR11820">
    <property type="entry name" value="ACYLPYRUVASE"/>
    <property type="match status" value="1"/>
</dbReference>
<dbReference type="Proteomes" id="UP000515663">
    <property type="component" value="Chromosome"/>
</dbReference>
<reference evidence="4" key="1">
    <citation type="submission" date="2020-07" db="EMBL/GenBank/DDBJ databases">
        <title>novel species isolated from the respiratory tract of Marmot.</title>
        <authorList>
            <person name="Zhang G."/>
        </authorList>
    </citation>
    <scope>NUCLEOTIDE SEQUENCE [LARGE SCALE GENOMIC DNA]</scope>
    <source>
        <strain evidence="4">686</strain>
    </source>
</reference>
<feature type="domain" description="Fumarylacetoacetase-like C-terminal" evidence="2">
    <location>
        <begin position="68"/>
        <end position="272"/>
    </location>
</feature>
<dbReference type="EMBL" id="CP059491">
    <property type="protein sequence ID" value="QMT02807.1"/>
    <property type="molecule type" value="Genomic_DNA"/>
</dbReference>
<evidence type="ECO:0000313" key="4">
    <source>
        <dbReference type="Proteomes" id="UP000515663"/>
    </source>
</evidence>
<dbReference type="GO" id="GO:0019752">
    <property type="term" value="P:carboxylic acid metabolic process"/>
    <property type="evidence" value="ECO:0007669"/>
    <property type="project" value="UniProtKB-ARBA"/>
</dbReference>
<proteinExistence type="predicted"/>
<dbReference type="RefSeq" id="WP_188330061.1">
    <property type="nucleotide sequence ID" value="NZ_CP059491.1"/>
</dbReference>
<protein>
    <submittedName>
        <fullName evidence="3">Fumarylacetoacetate hydrolase family protein</fullName>
    </submittedName>
</protein>
<keyword evidence="4" id="KW-1185">Reference proteome</keyword>
<evidence type="ECO:0000313" key="3">
    <source>
        <dbReference type="EMBL" id="QMT02807.1"/>
    </source>
</evidence>
<dbReference type="GO" id="GO:0016787">
    <property type="term" value="F:hydrolase activity"/>
    <property type="evidence" value="ECO:0007669"/>
    <property type="project" value="UniProtKB-KW"/>
</dbReference>